<gene>
    <name evidence="9" type="ORF">Fmac_023489</name>
</gene>
<dbReference type="InterPro" id="IPR051582">
    <property type="entry name" value="LRR_extensin-like_regulator"/>
</dbReference>
<keyword evidence="3" id="KW-0964">Secreted</keyword>
<dbReference type="Pfam" id="PF00560">
    <property type="entry name" value="LRR_1"/>
    <property type="match status" value="2"/>
</dbReference>
<organism evidence="9 10">
    <name type="scientific">Flemingia macrophylla</name>
    <dbReference type="NCBI Taxonomy" id="520843"/>
    <lineage>
        <taxon>Eukaryota</taxon>
        <taxon>Viridiplantae</taxon>
        <taxon>Streptophyta</taxon>
        <taxon>Embryophyta</taxon>
        <taxon>Tracheophyta</taxon>
        <taxon>Spermatophyta</taxon>
        <taxon>Magnoliopsida</taxon>
        <taxon>eudicotyledons</taxon>
        <taxon>Gunneridae</taxon>
        <taxon>Pentapetalae</taxon>
        <taxon>rosids</taxon>
        <taxon>fabids</taxon>
        <taxon>Fabales</taxon>
        <taxon>Fabaceae</taxon>
        <taxon>Papilionoideae</taxon>
        <taxon>50 kb inversion clade</taxon>
        <taxon>NPAAA clade</taxon>
        <taxon>indigoferoid/millettioid clade</taxon>
        <taxon>Phaseoleae</taxon>
        <taxon>Flemingia</taxon>
    </lineage>
</organism>
<dbReference type="FunFam" id="3.80.10.10:FF:000041">
    <property type="entry name" value="LRR receptor-like serine/threonine-protein kinase ERECTA"/>
    <property type="match status" value="1"/>
</dbReference>
<dbReference type="GO" id="GO:0016020">
    <property type="term" value="C:membrane"/>
    <property type="evidence" value="ECO:0007669"/>
    <property type="project" value="UniProtKB-SubCell"/>
</dbReference>
<keyword evidence="4" id="KW-0433">Leucine-rich repeat</keyword>
<evidence type="ECO:0000256" key="6">
    <source>
        <dbReference type="ARBA" id="ARBA00022737"/>
    </source>
</evidence>
<dbReference type="PANTHER" id="PTHR32093:SF121">
    <property type="entry name" value="LEUCINE-RICH REPEAT EXTENSIN-LIKE PROTEIN 6"/>
    <property type="match status" value="1"/>
</dbReference>
<dbReference type="InterPro" id="IPR001611">
    <property type="entry name" value="Leu-rich_rpt"/>
</dbReference>
<evidence type="ECO:0000256" key="8">
    <source>
        <dbReference type="ARBA" id="ARBA00023180"/>
    </source>
</evidence>
<dbReference type="Proteomes" id="UP001603857">
    <property type="component" value="Unassembled WGS sequence"/>
</dbReference>
<evidence type="ECO:0000313" key="10">
    <source>
        <dbReference type="Proteomes" id="UP001603857"/>
    </source>
</evidence>
<evidence type="ECO:0000256" key="1">
    <source>
        <dbReference type="ARBA" id="ARBA00004370"/>
    </source>
</evidence>
<evidence type="ECO:0000256" key="4">
    <source>
        <dbReference type="ARBA" id="ARBA00022614"/>
    </source>
</evidence>
<reference evidence="9 10" key="1">
    <citation type="submission" date="2024-08" db="EMBL/GenBank/DDBJ databases">
        <title>Insights into the chromosomal genome structure of Flemingia macrophylla.</title>
        <authorList>
            <person name="Ding Y."/>
            <person name="Zhao Y."/>
            <person name="Bi W."/>
            <person name="Wu M."/>
            <person name="Zhao G."/>
            <person name="Gong Y."/>
            <person name="Li W."/>
            <person name="Zhang P."/>
        </authorList>
    </citation>
    <scope>NUCLEOTIDE SEQUENCE [LARGE SCALE GENOMIC DNA]</scope>
    <source>
        <strain evidence="9">DYQJB</strain>
        <tissue evidence="9">Leaf</tissue>
    </source>
</reference>
<evidence type="ECO:0000256" key="7">
    <source>
        <dbReference type="ARBA" id="ARBA00023136"/>
    </source>
</evidence>
<dbReference type="SUPFAM" id="SSF52058">
    <property type="entry name" value="L domain-like"/>
    <property type="match status" value="1"/>
</dbReference>
<dbReference type="PROSITE" id="PS51257">
    <property type="entry name" value="PROKAR_LIPOPROTEIN"/>
    <property type="match status" value="1"/>
</dbReference>
<comment type="caution">
    <text evidence="9">The sequence shown here is derived from an EMBL/GenBank/DDBJ whole genome shotgun (WGS) entry which is preliminary data.</text>
</comment>
<keyword evidence="7" id="KW-0472">Membrane</keyword>
<evidence type="ECO:0000256" key="5">
    <source>
        <dbReference type="ARBA" id="ARBA00022729"/>
    </source>
</evidence>
<sequence length="146" mass="16284">MKGTLNEIIITNSGLTGCLPAEIGELEKVTVFDVSFNKLVGEMPESLGRMKSLEQLNVAHNMLSGAVPESVCMLPRLENFTYSYNYFCTESTLCLKLKDKDDANNCLPYRPLQRTPEECQAFYAHPVHCTAFACVSPPPPTYYHSP</sequence>
<name>A0ABD1LLM5_9FABA</name>
<keyword evidence="8" id="KW-0325">Glycoprotein</keyword>
<dbReference type="AlphaFoldDB" id="A0ABD1LLM5"/>
<proteinExistence type="predicted"/>
<dbReference type="Gene3D" id="3.80.10.10">
    <property type="entry name" value="Ribonuclease Inhibitor"/>
    <property type="match status" value="1"/>
</dbReference>
<dbReference type="GO" id="GO:0005576">
    <property type="term" value="C:extracellular region"/>
    <property type="evidence" value="ECO:0007669"/>
    <property type="project" value="UniProtKB-SubCell"/>
</dbReference>
<protein>
    <submittedName>
        <fullName evidence="9">Uncharacterized protein</fullName>
    </submittedName>
</protein>
<evidence type="ECO:0000256" key="3">
    <source>
        <dbReference type="ARBA" id="ARBA00022525"/>
    </source>
</evidence>
<evidence type="ECO:0000313" key="9">
    <source>
        <dbReference type="EMBL" id="KAL2324431.1"/>
    </source>
</evidence>
<keyword evidence="10" id="KW-1185">Reference proteome</keyword>
<dbReference type="PANTHER" id="PTHR32093">
    <property type="entry name" value="LEUCINE-RICH REPEAT EXTENSIN-LIKE PROTEIN 3-RELATED"/>
    <property type="match status" value="1"/>
</dbReference>
<comment type="subcellular location">
    <subcellularLocation>
        <location evidence="1">Membrane</location>
    </subcellularLocation>
    <subcellularLocation>
        <location evidence="2">Secreted</location>
    </subcellularLocation>
</comment>
<evidence type="ECO:0000256" key="2">
    <source>
        <dbReference type="ARBA" id="ARBA00004613"/>
    </source>
</evidence>
<dbReference type="InterPro" id="IPR032675">
    <property type="entry name" value="LRR_dom_sf"/>
</dbReference>
<keyword evidence="6" id="KW-0677">Repeat</keyword>
<keyword evidence="5" id="KW-0732">Signal</keyword>
<dbReference type="EMBL" id="JBGMDY010000008">
    <property type="protein sequence ID" value="KAL2324431.1"/>
    <property type="molecule type" value="Genomic_DNA"/>
</dbReference>
<accession>A0ABD1LLM5</accession>